<evidence type="ECO:0000256" key="3">
    <source>
        <dbReference type="ARBA" id="ARBA00021539"/>
    </source>
</evidence>
<dbReference type="SUPFAM" id="SSF54523">
    <property type="entry name" value="Pili subunits"/>
    <property type="match status" value="1"/>
</dbReference>
<gene>
    <name evidence="11" type="primary">gspJ</name>
    <name evidence="11" type="ORF">RCF98_11670</name>
</gene>
<dbReference type="Proteomes" id="UP001236657">
    <property type="component" value="Chromosome"/>
</dbReference>
<evidence type="ECO:0000256" key="1">
    <source>
        <dbReference type="ARBA" id="ARBA00004377"/>
    </source>
</evidence>
<evidence type="ECO:0000313" key="11">
    <source>
        <dbReference type="EMBL" id="WML89627.1"/>
    </source>
</evidence>
<evidence type="ECO:0000256" key="5">
    <source>
        <dbReference type="ARBA" id="ARBA00022481"/>
    </source>
</evidence>
<dbReference type="EMBL" id="CP133218">
    <property type="protein sequence ID" value="WML89627.1"/>
    <property type="molecule type" value="Genomic_DNA"/>
</dbReference>
<evidence type="ECO:0000256" key="7">
    <source>
        <dbReference type="ARBA" id="ARBA00022692"/>
    </source>
</evidence>
<feature type="transmembrane region" description="Helical" evidence="10">
    <location>
        <begin position="12"/>
        <end position="32"/>
    </location>
</feature>
<reference evidence="11 12" key="1">
    <citation type="submission" date="2023-08" db="EMBL/GenBank/DDBJ databases">
        <title>New molecular markers tilS and rpoB for phylogenetic and monitoring studies of the genus Thiothrix biodiversity.</title>
        <authorList>
            <person name="Ravin N.V."/>
            <person name="Smolyakov D."/>
            <person name="Markov N.D."/>
            <person name="Beletsky A.V."/>
            <person name="Mardanov A.V."/>
            <person name="Rudenko T.S."/>
            <person name="Grabovich M.Y."/>
        </authorList>
    </citation>
    <scope>NUCLEOTIDE SEQUENCE [LARGE SCALE GENOMIC DNA]</scope>
    <source>
        <strain evidence="11 12">MK1</strain>
    </source>
</reference>
<dbReference type="NCBIfam" id="TIGR01711">
    <property type="entry name" value="gspJ"/>
    <property type="match status" value="1"/>
</dbReference>
<dbReference type="InterPro" id="IPR012902">
    <property type="entry name" value="N_methyl_site"/>
</dbReference>
<dbReference type="PANTHER" id="PTHR39583:SF2">
    <property type="entry name" value="TYPE II SECRETION SYSTEM PROTEIN J"/>
    <property type="match status" value="1"/>
</dbReference>
<sequence>MRHVLRRHSRGFTLVELMISLAIFSLMISLAYQSVSVLMDTGRQVEQPQAEFQQLQRALVFVERDLHQLTLLRPTSTVVYTTDTGQRENNSITRPDEMGVLLEFTRGGNPDVAWQLRSSGLMRSGLQRVRYVLDNGKLLRQTWNLVDHVDDEKPVSLVLLEGVEGEPSFRFLTARGGSFKDDLPKDKSMLVAVEFSLKHKRFGDIRRVFTVYL</sequence>
<keyword evidence="4" id="KW-1003">Cell membrane</keyword>
<evidence type="ECO:0000313" key="12">
    <source>
        <dbReference type="Proteomes" id="UP001236657"/>
    </source>
</evidence>
<dbReference type="InterPro" id="IPR051621">
    <property type="entry name" value="T2SS_protein_J"/>
</dbReference>
<dbReference type="InterPro" id="IPR045584">
    <property type="entry name" value="Pilin-like"/>
</dbReference>
<proteinExistence type="inferred from homology"/>
<evidence type="ECO:0000256" key="8">
    <source>
        <dbReference type="ARBA" id="ARBA00022989"/>
    </source>
</evidence>
<dbReference type="Pfam" id="PF11612">
    <property type="entry name" value="T2SSJ"/>
    <property type="match status" value="1"/>
</dbReference>
<keyword evidence="7 10" id="KW-0812">Transmembrane</keyword>
<evidence type="ECO:0000256" key="6">
    <source>
        <dbReference type="ARBA" id="ARBA00022519"/>
    </source>
</evidence>
<keyword evidence="8 10" id="KW-1133">Transmembrane helix</keyword>
<evidence type="ECO:0000256" key="9">
    <source>
        <dbReference type="ARBA" id="ARBA00023136"/>
    </source>
</evidence>
<dbReference type="Gene3D" id="3.10.610.10">
    <property type="entry name" value="GSPII I/J protein-like"/>
    <property type="match status" value="1"/>
</dbReference>
<keyword evidence="5" id="KW-0488">Methylation</keyword>
<comment type="similarity">
    <text evidence="2">Belongs to the GSP J family.</text>
</comment>
<dbReference type="InterPro" id="IPR010055">
    <property type="entry name" value="T2SS_protein-GspJ"/>
</dbReference>
<dbReference type="PROSITE" id="PS00409">
    <property type="entry name" value="PROKAR_NTER_METHYL"/>
    <property type="match status" value="1"/>
</dbReference>
<evidence type="ECO:0000256" key="4">
    <source>
        <dbReference type="ARBA" id="ARBA00022475"/>
    </source>
</evidence>
<keyword evidence="6" id="KW-0997">Cell inner membrane</keyword>
<protein>
    <recommendedName>
        <fullName evidence="3">Type II secretion system protein J</fullName>
    </recommendedName>
</protein>
<dbReference type="NCBIfam" id="TIGR02532">
    <property type="entry name" value="IV_pilin_GFxxxE"/>
    <property type="match status" value="1"/>
</dbReference>
<keyword evidence="9 10" id="KW-0472">Membrane</keyword>
<evidence type="ECO:0000256" key="10">
    <source>
        <dbReference type="SAM" id="Phobius"/>
    </source>
</evidence>
<dbReference type="PANTHER" id="PTHR39583">
    <property type="entry name" value="TYPE II SECRETION SYSTEM PROTEIN J-RELATED"/>
    <property type="match status" value="1"/>
</dbReference>
<dbReference type="RefSeq" id="WP_308893900.1">
    <property type="nucleotide sequence ID" value="NZ_CP133218.1"/>
</dbReference>
<keyword evidence="12" id="KW-1185">Reference proteome</keyword>
<organism evidence="11 12">
    <name type="scientific">Thiothrix lacustris</name>
    <dbReference type="NCBI Taxonomy" id="525917"/>
    <lineage>
        <taxon>Bacteria</taxon>
        <taxon>Pseudomonadati</taxon>
        <taxon>Pseudomonadota</taxon>
        <taxon>Gammaproteobacteria</taxon>
        <taxon>Thiotrichales</taxon>
        <taxon>Thiotrichaceae</taxon>
        <taxon>Thiothrix</taxon>
    </lineage>
</organism>
<comment type="subcellular location">
    <subcellularLocation>
        <location evidence="1">Cell inner membrane</location>
        <topology evidence="1">Single-pass membrane protein</topology>
    </subcellularLocation>
</comment>
<accession>A0ABY9MM23</accession>
<evidence type="ECO:0000256" key="2">
    <source>
        <dbReference type="ARBA" id="ARBA00011084"/>
    </source>
</evidence>
<name>A0ABY9MM23_9GAMM</name>
<dbReference type="Pfam" id="PF07963">
    <property type="entry name" value="N_methyl"/>
    <property type="match status" value="1"/>
</dbReference>